<dbReference type="InterPro" id="IPR043128">
    <property type="entry name" value="Rev_trsase/Diguanyl_cyclase"/>
</dbReference>
<keyword evidence="1" id="KW-0812">Transmembrane</keyword>
<keyword evidence="1" id="KW-1133">Transmembrane helix</keyword>
<reference evidence="3" key="1">
    <citation type="submission" date="2019-06" db="EMBL/GenBank/DDBJ databases">
        <authorList>
            <person name="Murdoch R.W."/>
            <person name="Fathepure B."/>
        </authorList>
    </citation>
    <scope>NUCLEOTIDE SEQUENCE</scope>
</reference>
<dbReference type="SMART" id="SM00267">
    <property type="entry name" value="GGDEF"/>
    <property type="match status" value="1"/>
</dbReference>
<protein>
    <recommendedName>
        <fullName evidence="2">GGDEF domain-containing protein</fullName>
    </recommendedName>
</protein>
<feature type="transmembrane region" description="Helical" evidence="1">
    <location>
        <begin position="98"/>
        <end position="117"/>
    </location>
</feature>
<sequence length="406" mass="45065">MTGLSSRHAISRWTGEFVNRRQEWRYRRYVRDTTATQLRTSLLAGAALFLAFGFSDYALLGSGPRLAVLLGLRVIMVVFAVAVVVAVHIRPQLADRTWPVNTVLAMAMTVVILLVPIRPETLNTQIPALMVVVISIYLFIPNRVPWMFAQSQFLGVGFVAALLVWAPGHARLVPTVVLLLVLANTVGLLTAMRLAYLRREQFALLREERLANARLLREIAERQRLQERFERLAREDELTGLCSRRRFFELAAEVLRDRRRGDGDTAVCMIDVDHFKSINDRYGHSVGDAALVAFAARCAGVLREPDIIGRFGGEEFVVLLPRTSLDGAREVAERLRESIARDPVASPAGPLALTATVGVSLVQPDEHDIEPALNRADAALYDGKSAGRDRVVVAEAGHSAQAYRER</sequence>
<dbReference type="SUPFAM" id="SSF55073">
    <property type="entry name" value="Nucleotide cyclase"/>
    <property type="match status" value="1"/>
</dbReference>
<keyword evidence="1" id="KW-0472">Membrane</keyword>
<dbReference type="GO" id="GO:0052621">
    <property type="term" value="F:diguanylate cyclase activity"/>
    <property type="evidence" value="ECO:0007669"/>
    <property type="project" value="TreeGrafter"/>
</dbReference>
<dbReference type="FunFam" id="3.30.70.270:FF:000001">
    <property type="entry name" value="Diguanylate cyclase domain protein"/>
    <property type="match status" value="1"/>
</dbReference>
<feature type="transmembrane region" description="Helical" evidence="1">
    <location>
        <begin position="123"/>
        <end position="140"/>
    </location>
</feature>
<proteinExistence type="predicted"/>
<evidence type="ECO:0000313" key="3">
    <source>
        <dbReference type="EMBL" id="QEA05626.1"/>
    </source>
</evidence>
<dbReference type="InterPro" id="IPR050469">
    <property type="entry name" value="Diguanylate_Cyclase"/>
</dbReference>
<dbReference type="EMBL" id="MN079106">
    <property type="protein sequence ID" value="QEA05626.1"/>
    <property type="molecule type" value="Genomic_DNA"/>
</dbReference>
<dbReference type="InterPro" id="IPR000160">
    <property type="entry name" value="GGDEF_dom"/>
</dbReference>
<dbReference type="Gene3D" id="3.30.70.270">
    <property type="match status" value="1"/>
</dbReference>
<dbReference type="CDD" id="cd01949">
    <property type="entry name" value="GGDEF"/>
    <property type="match status" value="1"/>
</dbReference>
<dbReference type="PROSITE" id="PS50887">
    <property type="entry name" value="GGDEF"/>
    <property type="match status" value="1"/>
</dbReference>
<name>A0A5B8RAE8_9ZZZZ</name>
<dbReference type="InterPro" id="IPR029787">
    <property type="entry name" value="Nucleotide_cyclase"/>
</dbReference>
<feature type="transmembrane region" description="Helical" evidence="1">
    <location>
        <begin position="172"/>
        <end position="196"/>
    </location>
</feature>
<feature type="transmembrane region" description="Helical" evidence="1">
    <location>
        <begin position="41"/>
        <end position="60"/>
    </location>
</feature>
<organism evidence="3">
    <name type="scientific">uncultured organism</name>
    <dbReference type="NCBI Taxonomy" id="155900"/>
    <lineage>
        <taxon>unclassified sequences</taxon>
        <taxon>environmental samples</taxon>
    </lineage>
</organism>
<feature type="transmembrane region" description="Helical" evidence="1">
    <location>
        <begin position="66"/>
        <end position="86"/>
    </location>
</feature>
<dbReference type="NCBIfam" id="TIGR00254">
    <property type="entry name" value="GGDEF"/>
    <property type="match status" value="1"/>
</dbReference>
<dbReference type="Pfam" id="PF00990">
    <property type="entry name" value="GGDEF"/>
    <property type="match status" value="1"/>
</dbReference>
<feature type="domain" description="GGDEF" evidence="2">
    <location>
        <begin position="263"/>
        <end position="396"/>
    </location>
</feature>
<dbReference type="PANTHER" id="PTHR45138">
    <property type="entry name" value="REGULATORY COMPONENTS OF SENSORY TRANSDUCTION SYSTEM"/>
    <property type="match status" value="1"/>
</dbReference>
<gene>
    <name evidence="3" type="ORF">KBTEX_01949</name>
</gene>
<dbReference type="AlphaFoldDB" id="A0A5B8RAE8"/>
<dbReference type="PANTHER" id="PTHR45138:SF9">
    <property type="entry name" value="DIGUANYLATE CYCLASE DGCM-RELATED"/>
    <property type="match status" value="1"/>
</dbReference>
<accession>A0A5B8RAE8</accession>
<evidence type="ECO:0000256" key="1">
    <source>
        <dbReference type="SAM" id="Phobius"/>
    </source>
</evidence>
<feature type="transmembrane region" description="Helical" evidence="1">
    <location>
        <begin position="147"/>
        <end position="166"/>
    </location>
</feature>
<evidence type="ECO:0000259" key="2">
    <source>
        <dbReference type="PROSITE" id="PS50887"/>
    </source>
</evidence>